<comment type="caution">
    <text evidence="1">The sequence shown here is derived from an EMBL/GenBank/DDBJ whole genome shotgun (WGS) entry which is preliminary data.</text>
</comment>
<evidence type="ECO:0000313" key="2">
    <source>
        <dbReference type="Proteomes" id="UP000886523"/>
    </source>
</evidence>
<gene>
    <name evidence="1" type="ORF">BS47DRAFT_1396866</name>
</gene>
<reference evidence="1" key="1">
    <citation type="journal article" date="2020" name="Nat. Commun.">
        <title>Large-scale genome sequencing of mycorrhizal fungi provides insights into the early evolution of symbiotic traits.</title>
        <authorList>
            <person name="Miyauchi S."/>
            <person name="Kiss E."/>
            <person name="Kuo A."/>
            <person name="Drula E."/>
            <person name="Kohler A."/>
            <person name="Sanchez-Garcia M."/>
            <person name="Morin E."/>
            <person name="Andreopoulos B."/>
            <person name="Barry K.W."/>
            <person name="Bonito G."/>
            <person name="Buee M."/>
            <person name="Carver A."/>
            <person name="Chen C."/>
            <person name="Cichocki N."/>
            <person name="Clum A."/>
            <person name="Culley D."/>
            <person name="Crous P.W."/>
            <person name="Fauchery L."/>
            <person name="Girlanda M."/>
            <person name="Hayes R.D."/>
            <person name="Keri Z."/>
            <person name="LaButti K."/>
            <person name="Lipzen A."/>
            <person name="Lombard V."/>
            <person name="Magnuson J."/>
            <person name="Maillard F."/>
            <person name="Murat C."/>
            <person name="Nolan M."/>
            <person name="Ohm R.A."/>
            <person name="Pangilinan J."/>
            <person name="Pereira M.F."/>
            <person name="Perotto S."/>
            <person name="Peter M."/>
            <person name="Pfister S."/>
            <person name="Riley R."/>
            <person name="Sitrit Y."/>
            <person name="Stielow J.B."/>
            <person name="Szollosi G."/>
            <person name="Zifcakova L."/>
            <person name="Stursova M."/>
            <person name="Spatafora J.W."/>
            <person name="Tedersoo L."/>
            <person name="Vaario L.M."/>
            <person name="Yamada A."/>
            <person name="Yan M."/>
            <person name="Wang P."/>
            <person name="Xu J."/>
            <person name="Bruns T."/>
            <person name="Baldrian P."/>
            <person name="Vilgalys R."/>
            <person name="Dunand C."/>
            <person name="Henrissat B."/>
            <person name="Grigoriev I.V."/>
            <person name="Hibbett D."/>
            <person name="Nagy L.G."/>
            <person name="Martin F.M."/>
        </authorList>
    </citation>
    <scope>NUCLEOTIDE SEQUENCE</scope>
    <source>
        <strain evidence="1">UP504</strain>
    </source>
</reference>
<keyword evidence="2" id="KW-1185">Reference proteome</keyword>
<organism evidence="1 2">
    <name type="scientific">Hydnum rufescens UP504</name>
    <dbReference type="NCBI Taxonomy" id="1448309"/>
    <lineage>
        <taxon>Eukaryota</taxon>
        <taxon>Fungi</taxon>
        <taxon>Dikarya</taxon>
        <taxon>Basidiomycota</taxon>
        <taxon>Agaricomycotina</taxon>
        <taxon>Agaricomycetes</taxon>
        <taxon>Cantharellales</taxon>
        <taxon>Hydnaceae</taxon>
        <taxon>Hydnum</taxon>
    </lineage>
</organism>
<dbReference type="AlphaFoldDB" id="A0A9P6DSF6"/>
<proteinExistence type="predicted"/>
<name>A0A9P6DSF6_9AGAM</name>
<dbReference type="Proteomes" id="UP000886523">
    <property type="component" value="Unassembled WGS sequence"/>
</dbReference>
<accession>A0A9P6DSF6</accession>
<protein>
    <submittedName>
        <fullName evidence="1">Uncharacterized protein</fullName>
    </submittedName>
</protein>
<evidence type="ECO:0000313" key="1">
    <source>
        <dbReference type="EMBL" id="KAF9509438.1"/>
    </source>
</evidence>
<sequence>MSSESETTAAYHSRGHCIKLWRLLPSSECRRGWGREVEEVSTLPHGVLASASSARSACRGHVMVDVELPPGRVAPPRRIWRTPSRQSWDRHQVMCGRVSYPGLVKTLAAHAVNGVQPVLGMSLKRRVQALQCTLVWPSRHLHKYTASVPVFHQKFTGP</sequence>
<dbReference type="EMBL" id="MU129035">
    <property type="protein sequence ID" value="KAF9509438.1"/>
    <property type="molecule type" value="Genomic_DNA"/>
</dbReference>